<reference evidence="2 3" key="1">
    <citation type="submission" date="2016-10" db="EMBL/GenBank/DDBJ databases">
        <title>Marinobacter salinus sp. nov., a moderately halophilic bacterium isolated from a tidal flat environment.</title>
        <authorList>
            <person name="Park S.-J."/>
        </authorList>
    </citation>
    <scope>NUCLEOTIDE SEQUENCE [LARGE SCALE GENOMIC DNA]</scope>
    <source>
        <strain evidence="2 3">Hb8</strain>
    </source>
</reference>
<name>A0A1D9GM63_9GAMM</name>
<dbReference type="Pfam" id="PF20081">
    <property type="entry name" value="DUF6475"/>
    <property type="match status" value="1"/>
</dbReference>
<gene>
    <name evidence="2" type="ORF">BKP64_10875</name>
</gene>
<evidence type="ECO:0000313" key="2">
    <source>
        <dbReference type="EMBL" id="AOY88631.1"/>
    </source>
</evidence>
<dbReference type="STRING" id="1874317.BKP64_10875"/>
<dbReference type="InterPro" id="IPR045521">
    <property type="entry name" value="DUF6475"/>
</dbReference>
<dbReference type="AlphaFoldDB" id="A0A1D9GM63"/>
<accession>A0A1D9GM63</accession>
<evidence type="ECO:0000259" key="1">
    <source>
        <dbReference type="Pfam" id="PF20081"/>
    </source>
</evidence>
<dbReference type="Proteomes" id="UP000177445">
    <property type="component" value="Chromosome"/>
</dbReference>
<proteinExistence type="predicted"/>
<protein>
    <recommendedName>
        <fullName evidence="1">DUF6475 domain-containing protein</fullName>
    </recommendedName>
</protein>
<keyword evidence="3" id="KW-1185">Reference proteome</keyword>
<feature type="domain" description="DUF6475" evidence="1">
    <location>
        <begin position="99"/>
        <end position="192"/>
    </location>
</feature>
<dbReference type="OrthoDB" id="8561347at2"/>
<organism evidence="2 3">
    <name type="scientific">Marinobacter salinus</name>
    <dbReference type="NCBI Taxonomy" id="1874317"/>
    <lineage>
        <taxon>Bacteria</taxon>
        <taxon>Pseudomonadati</taxon>
        <taxon>Pseudomonadota</taxon>
        <taxon>Gammaproteobacteria</taxon>
        <taxon>Pseudomonadales</taxon>
        <taxon>Marinobacteraceae</taxon>
        <taxon>Marinobacter</taxon>
    </lineage>
</organism>
<sequence length="224" mass="25115">MNTDDLEAFGDMWAQAHEIYGKSPEPRVVYMVFQSLVAFSLADIERALSRHITNPDTGQYPPKPADIVRLLQGSSQSASGEAWAKVDYAIRCVGNYRSVVFDDPKIHAAIERLGGWQKIALTDNKEYPFLRNNFLKLYQGFTVTPPDSFPRKLIGTSEHENSQQSEFMRGRVKEQPALVGDKERARLVYQGGGEPGVVKIQHEKTEQFLELTVDNDSKRIGGAA</sequence>
<dbReference type="KEGG" id="msq:BKP64_10875"/>
<dbReference type="RefSeq" id="WP_070969728.1">
    <property type="nucleotide sequence ID" value="NZ_CP017715.1"/>
</dbReference>
<evidence type="ECO:0000313" key="3">
    <source>
        <dbReference type="Proteomes" id="UP000177445"/>
    </source>
</evidence>
<dbReference type="EMBL" id="CP017715">
    <property type="protein sequence ID" value="AOY88631.1"/>
    <property type="molecule type" value="Genomic_DNA"/>
</dbReference>